<evidence type="ECO:0000313" key="6">
    <source>
        <dbReference type="EMBL" id="KIL45122.1"/>
    </source>
</evidence>
<dbReference type="Gene3D" id="2.40.110.10">
    <property type="entry name" value="Butyryl-CoA Dehydrogenase, subunit A, domain 2"/>
    <property type="match status" value="1"/>
</dbReference>
<evidence type="ECO:0008006" key="8">
    <source>
        <dbReference type="Google" id="ProtNLM"/>
    </source>
</evidence>
<evidence type="ECO:0000313" key="7">
    <source>
        <dbReference type="Proteomes" id="UP000031938"/>
    </source>
</evidence>
<dbReference type="InterPro" id="IPR037069">
    <property type="entry name" value="AcylCoA_DH/ox_N_sf"/>
</dbReference>
<dbReference type="Gene3D" id="1.10.540.10">
    <property type="entry name" value="Acyl-CoA dehydrogenase/oxidase, N-terminal domain"/>
    <property type="match status" value="1"/>
</dbReference>
<dbReference type="OrthoDB" id="1170793at2"/>
<organism evidence="6 7">
    <name type="scientific">Jeotgalibacillus soli</name>
    <dbReference type="NCBI Taxonomy" id="889306"/>
    <lineage>
        <taxon>Bacteria</taxon>
        <taxon>Bacillati</taxon>
        <taxon>Bacillota</taxon>
        <taxon>Bacilli</taxon>
        <taxon>Bacillales</taxon>
        <taxon>Caryophanaceae</taxon>
        <taxon>Jeotgalibacillus</taxon>
    </lineage>
</organism>
<protein>
    <recommendedName>
        <fullName evidence="8">Acyl-CoA dehydrogenase</fullName>
    </recommendedName>
</protein>
<dbReference type="EMBL" id="JXRP01000018">
    <property type="protein sequence ID" value="KIL45122.1"/>
    <property type="molecule type" value="Genomic_DNA"/>
</dbReference>
<dbReference type="InterPro" id="IPR013107">
    <property type="entry name" value="Acyl-CoA_DH_C"/>
</dbReference>
<keyword evidence="7" id="KW-1185">Reference proteome</keyword>
<dbReference type="Proteomes" id="UP000031938">
    <property type="component" value="Unassembled WGS sequence"/>
</dbReference>
<evidence type="ECO:0000259" key="5">
    <source>
        <dbReference type="Pfam" id="PF08028"/>
    </source>
</evidence>
<dbReference type="InterPro" id="IPR046373">
    <property type="entry name" value="Acyl-CoA_Oxase/DH_mid-dom_sf"/>
</dbReference>
<dbReference type="InterPro" id="IPR009100">
    <property type="entry name" value="AcylCoA_DH/oxidase_NM_dom_sf"/>
</dbReference>
<dbReference type="GO" id="GO:0003995">
    <property type="term" value="F:acyl-CoA dehydrogenase activity"/>
    <property type="evidence" value="ECO:0007669"/>
    <property type="project" value="TreeGrafter"/>
</dbReference>
<dbReference type="SUPFAM" id="SSF47203">
    <property type="entry name" value="Acyl-CoA dehydrogenase C-terminal domain-like"/>
    <property type="match status" value="1"/>
</dbReference>
<proteinExistence type="inferred from homology"/>
<feature type="coiled-coil region" evidence="3">
    <location>
        <begin position="293"/>
        <end position="320"/>
    </location>
</feature>
<keyword evidence="1" id="KW-0560">Oxidoreductase</keyword>
<dbReference type="SUPFAM" id="SSF56645">
    <property type="entry name" value="Acyl-CoA dehydrogenase NM domain-like"/>
    <property type="match status" value="1"/>
</dbReference>
<dbReference type="PANTHER" id="PTHR48083">
    <property type="entry name" value="MEDIUM-CHAIN SPECIFIC ACYL-COA DEHYDROGENASE, MITOCHONDRIAL-RELATED"/>
    <property type="match status" value="1"/>
</dbReference>
<dbReference type="Pfam" id="PF08028">
    <property type="entry name" value="Acyl-CoA_dh_2"/>
    <property type="match status" value="1"/>
</dbReference>
<dbReference type="PIRSF" id="PIRSF016578">
    <property type="entry name" value="HsaA"/>
    <property type="match status" value="1"/>
</dbReference>
<keyword evidence="3" id="KW-0175">Coiled coil</keyword>
<sequence>MAMNELHLENNEKLNIADLLAKAEAIGKLAESEAREADKNAQFSDKIAKAIEEAGFHKLMRPKKYGGSAIDLKTYANIIRTVSRHSIAAGWLTYFFSIHETWAAYLPPKGRDEIFGQGGMLADVVAPLGKVEADKDGEGYRLSGNWNFCSGVLWSEWIGLGAVMKLPDSTEPEYCLLALPKSDLKVVKNWDTVGLRGTGSNGVSVENAYVPLHRIFPAARVLGKGLPPGGEYDENDSAYRRPFMSLFLFGFPLVAIGGAERLISLFKERTEKRHRVFKGGANEKESASSQRVLAELKIKLNTLEGLVDQYIEQLDSWQIEGTTVSGEEERERLFALRGHVAKSAVDIAVKTMLTLGGTAIFKGDPVELFTRDLLALAAHPNHLYEDAMAAYGSTLFGFEGHAVW</sequence>
<comment type="caution">
    <text evidence="6">The sequence shown here is derived from an EMBL/GenBank/DDBJ whole genome shotgun (WGS) entry which is preliminary data.</text>
</comment>
<feature type="domain" description="Acyl-CoA dehydrogenase/oxidase N-terminal" evidence="4">
    <location>
        <begin position="31"/>
        <end position="100"/>
    </location>
</feature>
<comment type="similarity">
    <text evidence="2">Belongs to the HpaH/HsaA monooxygenase family.</text>
</comment>
<dbReference type="InterPro" id="IPR013786">
    <property type="entry name" value="AcylCoA_DH/ox_N"/>
</dbReference>
<dbReference type="GO" id="GO:0033539">
    <property type="term" value="P:fatty acid beta-oxidation using acyl-CoA dehydrogenase"/>
    <property type="evidence" value="ECO:0007669"/>
    <property type="project" value="TreeGrafter"/>
</dbReference>
<evidence type="ECO:0000256" key="1">
    <source>
        <dbReference type="ARBA" id="ARBA00023002"/>
    </source>
</evidence>
<dbReference type="Pfam" id="PF02771">
    <property type="entry name" value="Acyl-CoA_dh_N"/>
    <property type="match status" value="1"/>
</dbReference>
<dbReference type="Gene3D" id="1.20.140.10">
    <property type="entry name" value="Butyryl-CoA Dehydrogenase, subunit A, domain 3"/>
    <property type="match status" value="1"/>
</dbReference>
<dbReference type="RefSeq" id="WP_041089396.1">
    <property type="nucleotide sequence ID" value="NZ_JXRP01000018.1"/>
</dbReference>
<dbReference type="GO" id="GO:0005737">
    <property type="term" value="C:cytoplasm"/>
    <property type="evidence" value="ECO:0007669"/>
    <property type="project" value="TreeGrafter"/>
</dbReference>
<gene>
    <name evidence="6" type="ORF">KP78_26660</name>
</gene>
<name>A0A0C2V838_9BACL</name>
<accession>A0A0C2V838</accession>
<dbReference type="STRING" id="889306.KP78_26660"/>
<evidence type="ECO:0000256" key="3">
    <source>
        <dbReference type="SAM" id="Coils"/>
    </source>
</evidence>
<dbReference type="InterPro" id="IPR050741">
    <property type="entry name" value="Acyl-CoA_dehydrogenase"/>
</dbReference>
<dbReference type="InterPro" id="IPR036250">
    <property type="entry name" value="AcylCo_DH-like_C"/>
</dbReference>
<feature type="domain" description="Acyl-CoA dehydrogenase C-terminal" evidence="5">
    <location>
        <begin position="253"/>
        <end position="379"/>
    </location>
</feature>
<dbReference type="PATRIC" id="fig|889306.3.peg.2679"/>
<reference evidence="6 7" key="1">
    <citation type="submission" date="2015-01" db="EMBL/GenBank/DDBJ databases">
        <title>Genome sequencing of Jeotgalibacillus soli.</title>
        <authorList>
            <person name="Goh K.M."/>
            <person name="Chan K.-G."/>
            <person name="Yaakop A.S."/>
            <person name="Ee R."/>
            <person name="Gan H.M."/>
            <person name="Chan C.S."/>
        </authorList>
    </citation>
    <scope>NUCLEOTIDE SEQUENCE [LARGE SCALE GENOMIC DNA]</scope>
    <source>
        <strain evidence="6 7">P9</strain>
    </source>
</reference>
<evidence type="ECO:0000259" key="4">
    <source>
        <dbReference type="Pfam" id="PF02771"/>
    </source>
</evidence>
<dbReference type="GO" id="GO:0050660">
    <property type="term" value="F:flavin adenine dinucleotide binding"/>
    <property type="evidence" value="ECO:0007669"/>
    <property type="project" value="InterPro"/>
</dbReference>
<dbReference type="AlphaFoldDB" id="A0A0C2V838"/>
<dbReference type="PANTHER" id="PTHR48083:SF2">
    <property type="entry name" value="MEDIUM-CHAIN SPECIFIC ACYL-COA DEHYDROGENASE, MITOCHONDRIAL"/>
    <property type="match status" value="1"/>
</dbReference>
<evidence type="ECO:0000256" key="2">
    <source>
        <dbReference type="ARBA" id="ARBA00049661"/>
    </source>
</evidence>